<dbReference type="PROSITE" id="PS50071">
    <property type="entry name" value="HOMEOBOX_2"/>
    <property type="match status" value="1"/>
</dbReference>
<dbReference type="PANTHER" id="PTHR24324">
    <property type="entry name" value="HOMEOBOX PROTEIN HHEX"/>
    <property type="match status" value="1"/>
</dbReference>
<proteinExistence type="predicted"/>
<evidence type="ECO:0000256" key="6">
    <source>
        <dbReference type="RuleBase" id="RU000682"/>
    </source>
</evidence>
<dbReference type="Proteomes" id="UP000654370">
    <property type="component" value="Unassembled WGS sequence"/>
</dbReference>
<accession>A0A8H7U757</accession>
<comment type="subcellular location">
    <subcellularLocation>
        <location evidence="1 5 6">Nucleus</location>
    </subcellularLocation>
</comment>
<dbReference type="OrthoDB" id="6159439at2759"/>
<dbReference type="InterPro" id="IPR001356">
    <property type="entry name" value="HD"/>
</dbReference>
<evidence type="ECO:0000256" key="3">
    <source>
        <dbReference type="ARBA" id="ARBA00023155"/>
    </source>
</evidence>
<dbReference type="PANTHER" id="PTHR24324:SF5">
    <property type="entry name" value="HEMATOPOIETICALLY-EXPRESSED HOMEOBOX PROTEIN HHEX"/>
    <property type="match status" value="1"/>
</dbReference>
<feature type="domain" description="Homeobox" evidence="8">
    <location>
        <begin position="60"/>
        <end position="120"/>
    </location>
</feature>
<keyword evidence="10" id="KW-1185">Reference proteome</keyword>
<evidence type="ECO:0000256" key="2">
    <source>
        <dbReference type="ARBA" id="ARBA00023125"/>
    </source>
</evidence>
<dbReference type="EMBL" id="JAEPQZ010000015">
    <property type="protein sequence ID" value="KAG2173211.1"/>
    <property type="molecule type" value="Genomic_DNA"/>
</dbReference>
<evidence type="ECO:0000256" key="1">
    <source>
        <dbReference type="ARBA" id="ARBA00004123"/>
    </source>
</evidence>
<evidence type="ECO:0000313" key="10">
    <source>
        <dbReference type="Proteomes" id="UP000654370"/>
    </source>
</evidence>
<feature type="compositionally biased region" description="Basic and acidic residues" evidence="7">
    <location>
        <begin position="46"/>
        <end position="56"/>
    </location>
</feature>
<dbReference type="Pfam" id="PF00046">
    <property type="entry name" value="Homeodomain"/>
    <property type="match status" value="1"/>
</dbReference>
<dbReference type="SUPFAM" id="SSF46689">
    <property type="entry name" value="Homeodomain-like"/>
    <property type="match status" value="1"/>
</dbReference>
<comment type="caution">
    <text evidence="9">The sequence shown here is derived from an EMBL/GenBank/DDBJ whole genome shotgun (WGS) entry which is preliminary data.</text>
</comment>
<dbReference type="SMART" id="SM00389">
    <property type="entry name" value="HOX"/>
    <property type="match status" value="1"/>
</dbReference>
<dbReference type="PROSITE" id="PS00027">
    <property type="entry name" value="HOMEOBOX_1"/>
    <property type="match status" value="1"/>
</dbReference>
<evidence type="ECO:0000259" key="8">
    <source>
        <dbReference type="PROSITE" id="PS50071"/>
    </source>
</evidence>
<evidence type="ECO:0000313" key="9">
    <source>
        <dbReference type="EMBL" id="KAG2173211.1"/>
    </source>
</evidence>
<dbReference type="InterPro" id="IPR051000">
    <property type="entry name" value="Homeobox_DNA-bind_prot"/>
</dbReference>
<evidence type="ECO:0000256" key="7">
    <source>
        <dbReference type="SAM" id="MobiDB-lite"/>
    </source>
</evidence>
<dbReference type="Gene3D" id="1.10.10.60">
    <property type="entry name" value="Homeodomain-like"/>
    <property type="match status" value="1"/>
</dbReference>
<keyword evidence="2 5" id="KW-0238">DNA-binding</keyword>
<dbReference type="GO" id="GO:0000978">
    <property type="term" value="F:RNA polymerase II cis-regulatory region sequence-specific DNA binding"/>
    <property type="evidence" value="ECO:0007669"/>
    <property type="project" value="TreeGrafter"/>
</dbReference>
<name>A0A8H7U757_MORIS</name>
<dbReference type="GO" id="GO:0030154">
    <property type="term" value="P:cell differentiation"/>
    <property type="evidence" value="ECO:0007669"/>
    <property type="project" value="TreeGrafter"/>
</dbReference>
<dbReference type="AlphaFoldDB" id="A0A8H7U757"/>
<evidence type="ECO:0000256" key="4">
    <source>
        <dbReference type="ARBA" id="ARBA00023242"/>
    </source>
</evidence>
<reference evidence="9" key="1">
    <citation type="submission" date="2020-12" db="EMBL/GenBank/DDBJ databases">
        <title>Metabolic potential, ecology and presence of endohyphal bacteria is reflected in genomic diversity of Mucoromycotina.</title>
        <authorList>
            <person name="Muszewska A."/>
            <person name="Okrasinska A."/>
            <person name="Steczkiewicz K."/>
            <person name="Drgas O."/>
            <person name="Orlowska M."/>
            <person name="Perlinska-Lenart U."/>
            <person name="Aleksandrzak-Piekarczyk T."/>
            <person name="Szatraj K."/>
            <person name="Zielenkiewicz U."/>
            <person name="Pilsyk S."/>
            <person name="Malc E."/>
            <person name="Mieczkowski P."/>
            <person name="Kruszewska J.S."/>
            <person name="Biernat P."/>
            <person name="Pawlowska J."/>
        </authorList>
    </citation>
    <scope>NUCLEOTIDE SEQUENCE</scope>
    <source>
        <strain evidence="9">WA0000067209</strain>
    </source>
</reference>
<dbReference type="InterPro" id="IPR017970">
    <property type="entry name" value="Homeobox_CS"/>
</dbReference>
<sequence>MAYAETHSLPTPASDRAASSPPSDSSSDDSYFNHRKASSISLLLNPKDEPKLDKKPSPTTSTKAKRKRITPDQFSQLMGLFEHNDTPSYEIRDKLASQIGMSNREIQVWFQNRRAKANRAKTNEKIRSAAVLHHPSVPDYGIQFMPVIAPHHHSWRSVAPHTPIPSPGIDLLASAAEYVQREEERLRKRQKPGPHNAISYYHPIPPPNVT</sequence>
<gene>
    <name evidence="9" type="ORF">INT43_004585</name>
</gene>
<evidence type="ECO:0000256" key="5">
    <source>
        <dbReference type="PROSITE-ProRule" id="PRU00108"/>
    </source>
</evidence>
<dbReference type="GO" id="GO:0000981">
    <property type="term" value="F:DNA-binding transcription factor activity, RNA polymerase II-specific"/>
    <property type="evidence" value="ECO:0007669"/>
    <property type="project" value="InterPro"/>
</dbReference>
<dbReference type="GO" id="GO:0005634">
    <property type="term" value="C:nucleus"/>
    <property type="evidence" value="ECO:0007669"/>
    <property type="project" value="UniProtKB-SubCell"/>
</dbReference>
<feature type="compositionally biased region" description="Low complexity" evidence="7">
    <location>
        <begin position="12"/>
        <end position="30"/>
    </location>
</feature>
<feature type="region of interest" description="Disordered" evidence="7">
    <location>
        <begin position="1"/>
        <end position="72"/>
    </location>
</feature>
<feature type="DNA-binding region" description="Homeobox" evidence="5">
    <location>
        <begin position="62"/>
        <end position="121"/>
    </location>
</feature>
<keyword evidence="4 5" id="KW-0539">Nucleus</keyword>
<organism evidence="9 10">
    <name type="scientific">Mortierella isabellina</name>
    <name type="common">Filamentous fungus</name>
    <name type="synonym">Umbelopsis isabellina</name>
    <dbReference type="NCBI Taxonomy" id="91625"/>
    <lineage>
        <taxon>Eukaryota</taxon>
        <taxon>Fungi</taxon>
        <taxon>Fungi incertae sedis</taxon>
        <taxon>Mucoromycota</taxon>
        <taxon>Mucoromycotina</taxon>
        <taxon>Umbelopsidomycetes</taxon>
        <taxon>Umbelopsidales</taxon>
        <taxon>Umbelopsidaceae</taxon>
        <taxon>Umbelopsis</taxon>
    </lineage>
</organism>
<protein>
    <recommendedName>
        <fullName evidence="8">Homeobox domain-containing protein</fullName>
    </recommendedName>
</protein>
<dbReference type="CDD" id="cd00086">
    <property type="entry name" value="homeodomain"/>
    <property type="match status" value="1"/>
</dbReference>
<keyword evidence="3 5" id="KW-0371">Homeobox</keyword>
<feature type="region of interest" description="Disordered" evidence="7">
    <location>
        <begin position="184"/>
        <end position="210"/>
    </location>
</feature>
<dbReference type="InterPro" id="IPR009057">
    <property type="entry name" value="Homeodomain-like_sf"/>
</dbReference>